<evidence type="ECO:0000256" key="1">
    <source>
        <dbReference type="SAM" id="MobiDB-lite"/>
    </source>
</evidence>
<comment type="caution">
    <text evidence="4">The sequence shown here is derived from an EMBL/GenBank/DDBJ whole genome shotgun (WGS) entry which is preliminary data.</text>
</comment>
<proteinExistence type="predicted"/>
<feature type="transmembrane region" description="Helical" evidence="2">
    <location>
        <begin position="108"/>
        <end position="127"/>
    </location>
</feature>
<dbReference type="InterPro" id="IPR055568">
    <property type="entry name" value="DUF7144"/>
</dbReference>
<sequence length="190" mass="20332">MSQRNAARSWAAGGTVFAATMLLIVGVFQVLQGIEGIARGSFYVVAPNYLYHFNTTAWGWIHLAIGAVAVLTGVFLFVNQSVWARGAGIVLASLSAIANFFFIPYYPFWSLVMIALDAFVIWSLATVGSGARREERMGTTTAVGDAERWPMAGQQGTSTSARMDAPAPRPAETETRPADAPGGRPQSPMS</sequence>
<feature type="transmembrane region" description="Helical" evidence="2">
    <location>
        <begin position="57"/>
        <end position="77"/>
    </location>
</feature>
<keyword evidence="5" id="KW-1185">Reference proteome</keyword>
<evidence type="ECO:0000313" key="4">
    <source>
        <dbReference type="EMBL" id="GID16161.1"/>
    </source>
</evidence>
<feature type="region of interest" description="Disordered" evidence="1">
    <location>
        <begin position="135"/>
        <end position="190"/>
    </location>
</feature>
<evidence type="ECO:0000259" key="3">
    <source>
        <dbReference type="Pfam" id="PF23636"/>
    </source>
</evidence>
<accession>A0A8J3NEK3</accession>
<dbReference type="Pfam" id="PF23636">
    <property type="entry name" value="DUF7144"/>
    <property type="match status" value="1"/>
</dbReference>
<dbReference type="AlphaFoldDB" id="A0A8J3NEK3"/>
<dbReference type="RefSeq" id="WP_203664815.1">
    <property type="nucleotide sequence ID" value="NZ_BAAAZM010000029.1"/>
</dbReference>
<dbReference type="Proteomes" id="UP000612808">
    <property type="component" value="Unassembled WGS sequence"/>
</dbReference>
<keyword evidence="2" id="KW-0472">Membrane</keyword>
<name>A0A8J3NEK3_9ACTN</name>
<feature type="domain" description="DUF7144" evidence="3">
    <location>
        <begin position="15"/>
        <end position="128"/>
    </location>
</feature>
<protein>
    <recommendedName>
        <fullName evidence="3">DUF7144 domain-containing protein</fullName>
    </recommendedName>
</protein>
<evidence type="ECO:0000313" key="5">
    <source>
        <dbReference type="Proteomes" id="UP000612808"/>
    </source>
</evidence>
<dbReference type="EMBL" id="BOMB01000054">
    <property type="protein sequence ID" value="GID16161.1"/>
    <property type="molecule type" value="Genomic_DNA"/>
</dbReference>
<organism evidence="4 5">
    <name type="scientific">Actinocatenispora rupis</name>
    <dbReference type="NCBI Taxonomy" id="519421"/>
    <lineage>
        <taxon>Bacteria</taxon>
        <taxon>Bacillati</taxon>
        <taxon>Actinomycetota</taxon>
        <taxon>Actinomycetes</taxon>
        <taxon>Micromonosporales</taxon>
        <taxon>Micromonosporaceae</taxon>
        <taxon>Actinocatenispora</taxon>
    </lineage>
</organism>
<keyword evidence="2" id="KW-0812">Transmembrane</keyword>
<keyword evidence="2" id="KW-1133">Transmembrane helix</keyword>
<feature type="transmembrane region" description="Helical" evidence="2">
    <location>
        <begin position="82"/>
        <end position="102"/>
    </location>
</feature>
<gene>
    <name evidence="4" type="ORF">Aru02nite_70500</name>
</gene>
<evidence type="ECO:0000256" key="2">
    <source>
        <dbReference type="SAM" id="Phobius"/>
    </source>
</evidence>
<reference evidence="4" key="1">
    <citation type="submission" date="2021-01" db="EMBL/GenBank/DDBJ databases">
        <title>Whole genome shotgun sequence of Actinocatenispora rupis NBRC 107355.</title>
        <authorList>
            <person name="Komaki H."/>
            <person name="Tamura T."/>
        </authorList>
    </citation>
    <scope>NUCLEOTIDE SEQUENCE</scope>
    <source>
        <strain evidence="4">NBRC 107355</strain>
    </source>
</reference>